<organism evidence="2 3">
    <name type="scientific">Sorangium cellulosum (strain So ce56)</name>
    <name type="common">Polyangium cellulosum (strain So ce56)</name>
    <dbReference type="NCBI Taxonomy" id="448385"/>
    <lineage>
        <taxon>Bacteria</taxon>
        <taxon>Pseudomonadati</taxon>
        <taxon>Myxococcota</taxon>
        <taxon>Polyangia</taxon>
        <taxon>Polyangiales</taxon>
        <taxon>Polyangiaceae</taxon>
        <taxon>Sorangium</taxon>
    </lineage>
</organism>
<sequence>MMSNGFWTWFSAVFVGGAACATVAGCGSDELSPATCPEENQVRGVCVGVPAGDLCVGKSCPEGPKCNELLDVTSGDELTSAAQGASPGTCIALRSGRYDVVRVPGGVSLLGRSAAAVQVEGIVLAAGEGAVVRGLKVGREGVSVQGAKGVRIESVRVVGERGHGEHAGVELYSGSSVTIVDSEISDSGYIGVFAENANVTLERSVVSGAQRGGIVIEGIPEDDCDSSCTCANRPVLEVRSSIIRSNHIVGVALRGATASLDTVDVDDTKVGDAFETGYFGGGISAAECSSVSSARKVRVLDNDSFGILVDRSTAALGDEKEEDSIEISRNTRGLWIQNVCKGGGAGCVTLHNGKLDGNVGVGIGITGQSRSIILCRSAITQTARARLPVFDAINEDGIEELSVDYVGDGVDWLGGSEVILEELTLSGNARQSLLIDGPAAGRIEKLRFTGDADTAPVQQNFTDGDAQPAGMAPPTITERTFTIPQAPASP</sequence>
<dbReference type="InterPro" id="IPR006626">
    <property type="entry name" value="PbH1"/>
</dbReference>
<evidence type="ECO:0000313" key="2">
    <source>
        <dbReference type="EMBL" id="CAN92890.1"/>
    </source>
</evidence>
<evidence type="ECO:0000313" key="3">
    <source>
        <dbReference type="Proteomes" id="UP000002139"/>
    </source>
</evidence>
<dbReference type="Proteomes" id="UP000002139">
    <property type="component" value="Chromosome"/>
</dbReference>
<dbReference type="KEGG" id="scl:sce2731"/>
<dbReference type="GO" id="GO:0016491">
    <property type="term" value="F:oxidoreductase activity"/>
    <property type="evidence" value="ECO:0007669"/>
    <property type="project" value="UniProtKB-KW"/>
</dbReference>
<dbReference type="HOGENOM" id="CLU_557674_0_0_7"/>
<dbReference type="InterPro" id="IPR011050">
    <property type="entry name" value="Pectin_lyase_fold/virulence"/>
</dbReference>
<dbReference type="Pfam" id="PF13229">
    <property type="entry name" value="Beta_helix"/>
    <property type="match status" value="1"/>
</dbReference>
<accession>A9GAN8</accession>
<dbReference type="SMART" id="SM00710">
    <property type="entry name" value="PbH1"/>
    <property type="match status" value="6"/>
</dbReference>
<evidence type="ECO:0000259" key="1">
    <source>
        <dbReference type="Pfam" id="PF13229"/>
    </source>
</evidence>
<keyword evidence="2" id="KW-0560">Oxidoreductase</keyword>
<dbReference type="SUPFAM" id="SSF51126">
    <property type="entry name" value="Pectin lyase-like"/>
    <property type="match status" value="1"/>
</dbReference>
<name>A9GAN8_SORC5</name>
<proteinExistence type="predicted"/>
<feature type="domain" description="Right handed beta helix" evidence="1">
    <location>
        <begin position="121"/>
        <end position="254"/>
    </location>
</feature>
<dbReference type="Gene3D" id="2.160.20.10">
    <property type="entry name" value="Single-stranded right-handed beta-helix, Pectin lyase-like"/>
    <property type="match status" value="1"/>
</dbReference>
<protein>
    <recommendedName>
        <fullName evidence="1">Right handed beta helix domain-containing protein</fullName>
    </recommendedName>
</protein>
<dbReference type="EMBL" id="AM746676">
    <property type="protein sequence ID" value="CAN92890.1"/>
    <property type="molecule type" value="Genomic_DNA"/>
</dbReference>
<gene>
    <name evidence="2" type="ordered locus">sce2731</name>
</gene>
<keyword evidence="3" id="KW-1185">Reference proteome</keyword>
<reference evidence="2 3" key="1">
    <citation type="journal article" date="2007" name="Nat. Biotechnol.">
        <title>Complete genome sequence of the myxobacterium Sorangium cellulosum.</title>
        <authorList>
            <person name="Schneiker S."/>
            <person name="Perlova O."/>
            <person name="Kaiser O."/>
            <person name="Gerth K."/>
            <person name="Alici A."/>
            <person name="Altmeyer M.O."/>
            <person name="Bartels D."/>
            <person name="Bekel T."/>
            <person name="Beyer S."/>
            <person name="Bode E."/>
            <person name="Bode H.B."/>
            <person name="Bolten C.J."/>
            <person name="Choudhuri J.V."/>
            <person name="Doss S."/>
            <person name="Elnakady Y.A."/>
            <person name="Frank B."/>
            <person name="Gaigalat L."/>
            <person name="Goesmann A."/>
            <person name="Groeger C."/>
            <person name="Gross F."/>
            <person name="Jelsbak L."/>
            <person name="Jelsbak L."/>
            <person name="Kalinowski J."/>
            <person name="Kegler C."/>
            <person name="Knauber T."/>
            <person name="Konietzny S."/>
            <person name="Kopp M."/>
            <person name="Krause L."/>
            <person name="Krug D."/>
            <person name="Linke B."/>
            <person name="Mahmud T."/>
            <person name="Martinez-Arias R."/>
            <person name="McHardy A.C."/>
            <person name="Merai M."/>
            <person name="Meyer F."/>
            <person name="Mormann S."/>
            <person name="Munoz-Dorado J."/>
            <person name="Perez J."/>
            <person name="Pradella S."/>
            <person name="Rachid S."/>
            <person name="Raddatz G."/>
            <person name="Rosenau F."/>
            <person name="Rueckert C."/>
            <person name="Sasse F."/>
            <person name="Scharfe M."/>
            <person name="Schuster S.C."/>
            <person name="Suen G."/>
            <person name="Treuner-Lange A."/>
            <person name="Velicer G.J."/>
            <person name="Vorholter F.-J."/>
            <person name="Weissman K.J."/>
            <person name="Welch R.D."/>
            <person name="Wenzel S.C."/>
            <person name="Whitworth D.E."/>
            <person name="Wilhelm S."/>
            <person name="Wittmann C."/>
            <person name="Bloecker H."/>
            <person name="Puehler A."/>
            <person name="Mueller R."/>
        </authorList>
    </citation>
    <scope>NUCLEOTIDE SEQUENCE [LARGE SCALE GENOMIC DNA]</scope>
    <source>
        <strain evidence="3">So ce56</strain>
    </source>
</reference>
<dbReference type="AlphaFoldDB" id="A9GAN8"/>
<dbReference type="InterPro" id="IPR012334">
    <property type="entry name" value="Pectin_lyas_fold"/>
</dbReference>
<dbReference type="InterPro" id="IPR039448">
    <property type="entry name" value="Beta_helix"/>
</dbReference>